<dbReference type="Gene3D" id="2.40.50.140">
    <property type="entry name" value="Nucleic acid-binding proteins"/>
    <property type="match status" value="1"/>
</dbReference>
<dbReference type="InterPro" id="IPR003960">
    <property type="entry name" value="ATPase_AAA_CS"/>
</dbReference>
<accession>A0AAD9VBS6</accession>
<reference evidence="7" key="2">
    <citation type="journal article" date="2023" name="Science">
        <title>Genomic signatures of disease resistance in endangered staghorn corals.</title>
        <authorList>
            <person name="Vollmer S.V."/>
            <person name="Selwyn J.D."/>
            <person name="Despard B.A."/>
            <person name="Roesel C.L."/>
        </authorList>
    </citation>
    <scope>NUCLEOTIDE SEQUENCE</scope>
    <source>
        <strain evidence="7">K2</strain>
    </source>
</reference>
<evidence type="ECO:0000256" key="2">
    <source>
        <dbReference type="ARBA" id="ARBA00022741"/>
    </source>
</evidence>
<evidence type="ECO:0000313" key="8">
    <source>
        <dbReference type="Proteomes" id="UP001249851"/>
    </source>
</evidence>
<evidence type="ECO:0000256" key="1">
    <source>
        <dbReference type="ARBA" id="ARBA00006914"/>
    </source>
</evidence>
<dbReference type="InterPro" id="IPR012340">
    <property type="entry name" value="NA-bd_OB-fold"/>
</dbReference>
<dbReference type="EMBL" id="JARQWQ010000012">
    <property type="protein sequence ID" value="KAK2568262.1"/>
    <property type="molecule type" value="Genomic_DNA"/>
</dbReference>
<dbReference type="InterPro" id="IPR003959">
    <property type="entry name" value="ATPase_AAA_core"/>
</dbReference>
<dbReference type="GO" id="GO:0000502">
    <property type="term" value="C:proteasome complex"/>
    <property type="evidence" value="ECO:0007669"/>
    <property type="project" value="UniProtKB-KW"/>
</dbReference>
<evidence type="ECO:0000313" key="7">
    <source>
        <dbReference type="EMBL" id="KAK2568262.1"/>
    </source>
</evidence>
<dbReference type="InterPro" id="IPR050221">
    <property type="entry name" value="26S_Proteasome_ATPase"/>
</dbReference>
<dbReference type="InterPro" id="IPR027417">
    <property type="entry name" value="P-loop_NTPase"/>
</dbReference>
<dbReference type="Proteomes" id="UP001249851">
    <property type="component" value="Unassembled WGS sequence"/>
</dbReference>
<gene>
    <name evidence="7" type="ORF">P5673_007262</name>
</gene>
<keyword evidence="8" id="KW-1185">Reference proteome</keyword>
<evidence type="ECO:0000256" key="3">
    <source>
        <dbReference type="ARBA" id="ARBA00022840"/>
    </source>
</evidence>
<keyword evidence="4 7" id="KW-0647">Proteasome</keyword>
<dbReference type="PANTHER" id="PTHR23073">
    <property type="entry name" value="26S PROTEASOME REGULATORY SUBUNIT"/>
    <property type="match status" value="1"/>
</dbReference>
<comment type="similarity">
    <text evidence="1 5">Belongs to the AAA ATPase family.</text>
</comment>
<protein>
    <submittedName>
        <fullName evidence="7">26S proteasome regulatory subunit 6A</fullName>
    </submittedName>
</protein>
<evidence type="ECO:0000259" key="6">
    <source>
        <dbReference type="SMART" id="SM00382"/>
    </source>
</evidence>
<evidence type="ECO:0000256" key="5">
    <source>
        <dbReference type="RuleBase" id="RU003651"/>
    </source>
</evidence>
<proteinExistence type="inferred from homology"/>
<dbReference type="Pfam" id="PF00004">
    <property type="entry name" value="AAA"/>
    <property type="match status" value="1"/>
</dbReference>
<reference evidence="7" key="1">
    <citation type="journal article" date="2023" name="G3 (Bethesda)">
        <title>Whole genome assembly and annotation of the endangered Caribbean coral Acropora cervicornis.</title>
        <authorList>
            <person name="Selwyn J.D."/>
            <person name="Vollmer S.V."/>
        </authorList>
    </citation>
    <scope>NUCLEOTIDE SEQUENCE</scope>
    <source>
        <strain evidence="7">K2</strain>
    </source>
</reference>
<sequence>MAALEDKAIWEDGEEMDEEVLRMQTDEIVSRARLLDNEIKIMKSEIMRINHEQQAMKEKIKENAEKIKVNKTLPYLVSNVIELLDVDPQDNAEEDGANVDLDSQRKGKCAVIKTSTRQTYFLPVIGLVEPENLTPGDLVGVNKDSYLILEKLPPEYDSRVKAMEVDERPTEQYSDIGGLDTQIQELVEAIVLPMTHKERFENLGIAPPKGVLLYGPPGTGKTLMARACAAQTKSTFLKLAGPQLVQMFIGDGAKLVRDAFALAKEKTPAIIFIDELDAIGTKRFDSEKAGDREVQRTMLELLNQLDGFSSHHDIKVVAATNRVDILDPALLRSGRLDRKIELPNPDQEARARIMQIHSRKMNVSPDVNFDELSRCTDDYNGAMLKAVCVEAVRAVTEIDHLLLEFKNKFPVSEETVVLRRLLAVSWIVATSPGIISDVEKHRIPIVKADISSIRPSGMIALRREATEVIHEDYMDGIMEVNAKKKANLMYYA</sequence>
<dbReference type="InterPro" id="IPR032501">
    <property type="entry name" value="Prot_ATP_ID_OB_2nd"/>
</dbReference>
<organism evidence="7 8">
    <name type="scientific">Acropora cervicornis</name>
    <name type="common">Staghorn coral</name>
    <dbReference type="NCBI Taxonomy" id="6130"/>
    <lineage>
        <taxon>Eukaryota</taxon>
        <taxon>Metazoa</taxon>
        <taxon>Cnidaria</taxon>
        <taxon>Anthozoa</taxon>
        <taxon>Hexacorallia</taxon>
        <taxon>Scleractinia</taxon>
        <taxon>Astrocoeniina</taxon>
        <taxon>Acroporidae</taxon>
        <taxon>Acropora</taxon>
    </lineage>
</organism>
<keyword evidence="2 5" id="KW-0547">Nucleotide-binding</keyword>
<dbReference type="SUPFAM" id="SSF52540">
    <property type="entry name" value="P-loop containing nucleoside triphosphate hydrolases"/>
    <property type="match status" value="1"/>
</dbReference>
<dbReference type="Pfam" id="PF16450">
    <property type="entry name" value="Prot_ATP_ID_OB_C"/>
    <property type="match status" value="1"/>
</dbReference>
<dbReference type="FunFam" id="3.40.50.300:FF:000037">
    <property type="entry name" value="26S protease regulatory subunit 6A"/>
    <property type="match status" value="1"/>
</dbReference>
<feature type="domain" description="AAA+ ATPase" evidence="6">
    <location>
        <begin position="207"/>
        <end position="346"/>
    </location>
</feature>
<comment type="caution">
    <text evidence="7">The sequence shown here is derived from an EMBL/GenBank/DDBJ whole genome shotgun (WGS) entry which is preliminary data.</text>
</comment>
<dbReference type="FunFam" id="2.40.50.140:FF:000076">
    <property type="entry name" value="26S protease regulatory subunit 6A"/>
    <property type="match status" value="1"/>
</dbReference>
<dbReference type="AlphaFoldDB" id="A0AAD9VBS6"/>
<dbReference type="Gene3D" id="1.10.8.60">
    <property type="match status" value="1"/>
</dbReference>
<dbReference type="GO" id="GO:0016887">
    <property type="term" value="F:ATP hydrolysis activity"/>
    <property type="evidence" value="ECO:0007669"/>
    <property type="project" value="InterPro"/>
</dbReference>
<dbReference type="InterPro" id="IPR003593">
    <property type="entry name" value="AAA+_ATPase"/>
</dbReference>
<evidence type="ECO:0000256" key="4">
    <source>
        <dbReference type="ARBA" id="ARBA00022942"/>
    </source>
</evidence>
<dbReference type="SMART" id="SM00382">
    <property type="entry name" value="AAA"/>
    <property type="match status" value="1"/>
</dbReference>
<dbReference type="Gene3D" id="3.40.50.300">
    <property type="entry name" value="P-loop containing nucleotide triphosphate hydrolases"/>
    <property type="match status" value="1"/>
</dbReference>
<name>A0AAD9VBS6_ACRCE</name>
<dbReference type="PROSITE" id="PS00674">
    <property type="entry name" value="AAA"/>
    <property type="match status" value="1"/>
</dbReference>
<keyword evidence="3 5" id="KW-0067">ATP-binding</keyword>
<dbReference type="GO" id="GO:0005524">
    <property type="term" value="F:ATP binding"/>
    <property type="evidence" value="ECO:0007669"/>
    <property type="project" value="UniProtKB-KW"/>
</dbReference>